<sequence>MLMQPINSALSVPTLLSQLPDNTSSQSIEDKVKSLFAQYTAQVQQTKEELFQQANTIDISNPMEVMQMQNAIAQYSLGLNLVSTLTHKTTGALDTLLKAQ</sequence>
<reference evidence="2" key="1">
    <citation type="submission" date="2021-01" db="EMBL/GenBank/DDBJ databases">
        <title>Providencia vermicola LLDRA6, a soil-borne Mn(II)-oxidizing bacterium, exploits a strategy of superoxide production coupled to hydrogen peroxide consumption to generate Mn oxides, as revealed by transcriptional up-regulation of genes for phenylacetic acid catabolism.</title>
        <authorList>
            <person name="Chen S."/>
            <person name="Ding Z."/>
            <person name="Chen J."/>
            <person name="Luo J."/>
            <person name="Ruan X."/>
            <person name="Li Z."/>
            <person name="Liao F."/>
            <person name="He J."/>
            <person name="Li D."/>
        </authorList>
    </citation>
    <scope>NUCLEOTIDE SEQUENCE [LARGE SCALE GENOMIC DNA]</scope>
    <source>
        <strain evidence="2">LLDRA6</strain>
    </source>
</reference>
<proteinExistence type="predicted"/>
<dbReference type="Proteomes" id="UP000596157">
    <property type="component" value="Chromosome"/>
</dbReference>
<dbReference type="InterPro" id="IPR012670">
    <property type="entry name" value="T3SS_YscI/HrpB"/>
</dbReference>
<dbReference type="InterPro" id="IPR037203">
    <property type="entry name" value="T3SS_needle-like_sf"/>
</dbReference>
<dbReference type="SUPFAM" id="SSF140129">
    <property type="entry name" value="MxiH-like"/>
    <property type="match status" value="1"/>
</dbReference>
<gene>
    <name evidence="1" type="primary">sctI</name>
    <name evidence="1" type="ORF">JI723_00905</name>
</gene>
<evidence type="ECO:0000313" key="2">
    <source>
        <dbReference type="Proteomes" id="UP000596157"/>
    </source>
</evidence>
<protein>
    <submittedName>
        <fullName evidence="1">Type III secretion system inner rod subunit SctI</fullName>
    </submittedName>
</protein>
<dbReference type="EMBL" id="CP067099">
    <property type="protein sequence ID" value="QQO64203.1"/>
    <property type="molecule type" value="Genomic_DNA"/>
</dbReference>
<name>A0ABX7AJT8_9GAMM</name>
<keyword evidence="2" id="KW-1185">Reference proteome</keyword>
<accession>A0ABX7AJT8</accession>
<dbReference type="Pfam" id="PF17001">
    <property type="entry name" value="T3SS_basalb_I"/>
    <property type="match status" value="1"/>
</dbReference>
<dbReference type="InterPro" id="IPR047754">
    <property type="entry name" value="T3SS_SctI-like"/>
</dbReference>
<organism evidence="1 2">
    <name type="scientific">Providencia manganoxydans</name>
    <dbReference type="NCBI Taxonomy" id="2923283"/>
    <lineage>
        <taxon>Bacteria</taxon>
        <taxon>Pseudomonadati</taxon>
        <taxon>Pseudomonadota</taxon>
        <taxon>Gammaproteobacteria</taxon>
        <taxon>Enterobacterales</taxon>
        <taxon>Morganellaceae</taxon>
        <taxon>Providencia</taxon>
    </lineage>
</organism>
<dbReference type="NCBIfam" id="NF038054">
    <property type="entry name" value="T3SS_SctI"/>
    <property type="match status" value="1"/>
</dbReference>
<evidence type="ECO:0000313" key="1">
    <source>
        <dbReference type="EMBL" id="QQO64203.1"/>
    </source>
</evidence>